<protein>
    <submittedName>
        <fullName evidence="1">Uncharacterized protein</fullName>
    </submittedName>
</protein>
<reference evidence="1 2" key="1">
    <citation type="journal article" date="2018" name="Sci. Rep.">
        <title>Genomic signatures of local adaptation to the degree of environmental predictability in rotifers.</title>
        <authorList>
            <person name="Franch-Gras L."/>
            <person name="Hahn C."/>
            <person name="Garcia-Roger E.M."/>
            <person name="Carmona M.J."/>
            <person name="Serra M."/>
            <person name="Gomez A."/>
        </authorList>
    </citation>
    <scope>NUCLEOTIDE SEQUENCE [LARGE SCALE GENOMIC DNA]</scope>
    <source>
        <strain evidence="1">HYR1</strain>
    </source>
</reference>
<accession>A0A3M7R0W0</accession>
<name>A0A3M7R0W0_BRAPC</name>
<sequence>MKFIPIHGRFHAFSQAIQNEHSVLNWKIPLLFSRVRVLRSPVQKQKSDSTIVLIIMKTMVSATSAYQNSRHFYFNIFFSKRLNFILQIVSADIFNVSSNSPSADTPLKLFHQSISSYKSCNHLLNTLNLILLKYLRKL</sequence>
<comment type="caution">
    <text evidence="1">The sequence shown here is derived from an EMBL/GenBank/DDBJ whole genome shotgun (WGS) entry which is preliminary data.</text>
</comment>
<dbReference type="Proteomes" id="UP000276133">
    <property type="component" value="Unassembled WGS sequence"/>
</dbReference>
<dbReference type="AlphaFoldDB" id="A0A3M7R0W0"/>
<gene>
    <name evidence="1" type="ORF">BpHYR1_044862</name>
</gene>
<proteinExistence type="predicted"/>
<keyword evidence="2" id="KW-1185">Reference proteome</keyword>
<organism evidence="1 2">
    <name type="scientific">Brachionus plicatilis</name>
    <name type="common">Marine rotifer</name>
    <name type="synonym">Brachionus muelleri</name>
    <dbReference type="NCBI Taxonomy" id="10195"/>
    <lineage>
        <taxon>Eukaryota</taxon>
        <taxon>Metazoa</taxon>
        <taxon>Spiralia</taxon>
        <taxon>Gnathifera</taxon>
        <taxon>Rotifera</taxon>
        <taxon>Eurotatoria</taxon>
        <taxon>Monogononta</taxon>
        <taxon>Pseudotrocha</taxon>
        <taxon>Ploima</taxon>
        <taxon>Brachionidae</taxon>
        <taxon>Brachionus</taxon>
    </lineage>
</organism>
<evidence type="ECO:0000313" key="2">
    <source>
        <dbReference type="Proteomes" id="UP000276133"/>
    </source>
</evidence>
<dbReference type="EMBL" id="REGN01004498">
    <property type="protein sequence ID" value="RNA17222.1"/>
    <property type="molecule type" value="Genomic_DNA"/>
</dbReference>
<evidence type="ECO:0000313" key="1">
    <source>
        <dbReference type="EMBL" id="RNA17222.1"/>
    </source>
</evidence>